<organism evidence="1 2">
    <name type="scientific">Enterobacter cloacae</name>
    <dbReference type="NCBI Taxonomy" id="550"/>
    <lineage>
        <taxon>Bacteria</taxon>
        <taxon>Pseudomonadati</taxon>
        <taxon>Pseudomonadota</taxon>
        <taxon>Gammaproteobacteria</taxon>
        <taxon>Enterobacterales</taxon>
        <taxon>Enterobacteriaceae</taxon>
        <taxon>Enterobacter</taxon>
        <taxon>Enterobacter cloacae complex</taxon>
    </lineage>
</organism>
<accession>A0A427KLP7</accession>
<reference evidence="1 2" key="1">
    <citation type="submission" date="2018-10" db="EMBL/GenBank/DDBJ databases">
        <title>Transmission dynamics of multidrug resistant bacteria on intensive care unit surfaces.</title>
        <authorList>
            <person name="D'Souza A.W."/>
            <person name="Potter R.F."/>
            <person name="Wallace M."/>
            <person name="Shupe A."/>
            <person name="Patel S."/>
            <person name="Sun S."/>
            <person name="Gul D."/>
            <person name="Kwon J.H."/>
            <person name="Andleeb S."/>
            <person name="Burnham C.-A.D."/>
            <person name="Dantas G."/>
        </authorList>
    </citation>
    <scope>NUCLEOTIDE SEQUENCE [LARGE SCALE GENOMIC DNA]</scope>
    <source>
        <strain evidence="1 2">EC_073</strain>
    </source>
</reference>
<dbReference type="AlphaFoldDB" id="A0A427KLP7"/>
<comment type="caution">
    <text evidence="1">The sequence shown here is derived from an EMBL/GenBank/DDBJ whole genome shotgun (WGS) entry which is preliminary data.</text>
</comment>
<dbReference type="Proteomes" id="UP000275321">
    <property type="component" value="Unassembled WGS sequence"/>
</dbReference>
<protein>
    <submittedName>
        <fullName evidence="1">Uncharacterized protein</fullName>
    </submittedName>
</protein>
<sequence length="76" mass="8486">MPDIHFGGVLILILLPHKQANLRRKRDVIALNLSSSPIVQIEINIAALFFYGNKFPTILPTVSQQQWGSHGHGQTQ</sequence>
<evidence type="ECO:0000313" key="2">
    <source>
        <dbReference type="Proteomes" id="UP000275321"/>
    </source>
</evidence>
<gene>
    <name evidence="1" type="ORF">EGK68_12065</name>
</gene>
<proteinExistence type="predicted"/>
<evidence type="ECO:0000313" key="1">
    <source>
        <dbReference type="EMBL" id="RSB30699.1"/>
    </source>
</evidence>
<dbReference type="EMBL" id="RHWT01000013">
    <property type="protein sequence ID" value="RSB30699.1"/>
    <property type="molecule type" value="Genomic_DNA"/>
</dbReference>
<name>A0A427KLP7_ENTCL</name>